<feature type="compositionally biased region" description="Acidic residues" evidence="1">
    <location>
        <begin position="97"/>
        <end position="111"/>
    </location>
</feature>
<feature type="region of interest" description="Disordered" evidence="1">
    <location>
        <begin position="344"/>
        <end position="389"/>
    </location>
</feature>
<accession>A0A9W8ZS64</accession>
<feature type="compositionally biased region" description="Polar residues" evidence="1">
    <location>
        <begin position="84"/>
        <end position="94"/>
    </location>
</feature>
<feature type="compositionally biased region" description="Polar residues" evidence="1">
    <location>
        <begin position="238"/>
        <end position="251"/>
    </location>
</feature>
<feature type="region of interest" description="Disordered" evidence="1">
    <location>
        <begin position="473"/>
        <end position="512"/>
    </location>
</feature>
<gene>
    <name evidence="2" type="ORF">C8J55DRAFT_493542</name>
</gene>
<reference evidence="2" key="2">
    <citation type="journal article" date="2023" name="Proc. Natl. Acad. Sci. U.S.A.">
        <title>A global phylogenomic analysis of the shiitake genus Lentinula.</title>
        <authorList>
            <person name="Sierra-Patev S."/>
            <person name="Min B."/>
            <person name="Naranjo-Ortiz M."/>
            <person name="Looney B."/>
            <person name="Konkel Z."/>
            <person name="Slot J.C."/>
            <person name="Sakamoto Y."/>
            <person name="Steenwyk J.L."/>
            <person name="Rokas A."/>
            <person name="Carro J."/>
            <person name="Camarero S."/>
            <person name="Ferreira P."/>
            <person name="Molpeceres G."/>
            <person name="Ruiz-Duenas F.J."/>
            <person name="Serrano A."/>
            <person name="Henrissat B."/>
            <person name="Drula E."/>
            <person name="Hughes K.W."/>
            <person name="Mata J.L."/>
            <person name="Ishikawa N.K."/>
            <person name="Vargas-Isla R."/>
            <person name="Ushijima S."/>
            <person name="Smith C.A."/>
            <person name="Donoghue J."/>
            <person name="Ahrendt S."/>
            <person name="Andreopoulos W."/>
            <person name="He G."/>
            <person name="LaButti K."/>
            <person name="Lipzen A."/>
            <person name="Ng V."/>
            <person name="Riley R."/>
            <person name="Sandor L."/>
            <person name="Barry K."/>
            <person name="Martinez A.T."/>
            <person name="Xiao Y."/>
            <person name="Gibbons J.G."/>
            <person name="Terashima K."/>
            <person name="Grigoriev I.V."/>
            <person name="Hibbett D."/>
        </authorList>
    </citation>
    <scope>NUCLEOTIDE SEQUENCE</scope>
    <source>
        <strain evidence="2">Sp2 HRB7682 ss15</strain>
    </source>
</reference>
<organism evidence="2 3">
    <name type="scientific">Lentinula lateritia</name>
    <dbReference type="NCBI Taxonomy" id="40482"/>
    <lineage>
        <taxon>Eukaryota</taxon>
        <taxon>Fungi</taxon>
        <taxon>Dikarya</taxon>
        <taxon>Basidiomycota</taxon>
        <taxon>Agaricomycotina</taxon>
        <taxon>Agaricomycetes</taxon>
        <taxon>Agaricomycetidae</taxon>
        <taxon>Agaricales</taxon>
        <taxon>Marasmiineae</taxon>
        <taxon>Omphalotaceae</taxon>
        <taxon>Lentinula</taxon>
    </lineage>
</organism>
<comment type="caution">
    <text evidence="2">The sequence shown here is derived from an EMBL/GenBank/DDBJ whole genome shotgun (WGS) entry which is preliminary data.</text>
</comment>
<feature type="compositionally biased region" description="Low complexity" evidence="1">
    <location>
        <begin position="503"/>
        <end position="512"/>
    </location>
</feature>
<feature type="region of interest" description="Disordered" evidence="1">
    <location>
        <begin position="84"/>
        <end position="138"/>
    </location>
</feature>
<feature type="compositionally biased region" description="Basic and acidic residues" evidence="1">
    <location>
        <begin position="112"/>
        <end position="122"/>
    </location>
</feature>
<dbReference type="EMBL" id="JANVFS010000052">
    <property type="protein sequence ID" value="KAJ4465280.1"/>
    <property type="molecule type" value="Genomic_DNA"/>
</dbReference>
<evidence type="ECO:0000313" key="3">
    <source>
        <dbReference type="Proteomes" id="UP001150238"/>
    </source>
</evidence>
<dbReference type="Proteomes" id="UP001150238">
    <property type="component" value="Unassembled WGS sequence"/>
</dbReference>
<feature type="compositionally biased region" description="Basic and acidic residues" evidence="1">
    <location>
        <begin position="344"/>
        <end position="353"/>
    </location>
</feature>
<dbReference type="AlphaFoldDB" id="A0A9W8ZS64"/>
<evidence type="ECO:0000256" key="1">
    <source>
        <dbReference type="SAM" id="MobiDB-lite"/>
    </source>
</evidence>
<proteinExistence type="predicted"/>
<feature type="region of interest" description="Disordered" evidence="1">
    <location>
        <begin position="1"/>
        <end position="39"/>
    </location>
</feature>
<evidence type="ECO:0000313" key="2">
    <source>
        <dbReference type="EMBL" id="KAJ4465280.1"/>
    </source>
</evidence>
<feature type="region of interest" description="Disordered" evidence="1">
    <location>
        <begin position="225"/>
        <end position="285"/>
    </location>
</feature>
<protein>
    <submittedName>
        <fullName evidence="2">Uncharacterized protein</fullName>
    </submittedName>
</protein>
<feature type="compositionally biased region" description="Basic and acidic residues" evidence="1">
    <location>
        <begin position="368"/>
        <end position="382"/>
    </location>
</feature>
<reference evidence="2" key="1">
    <citation type="submission" date="2022-08" db="EMBL/GenBank/DDBJ databases">
        <authorList>
            <consortium name="DOE Joint Genome Institute"/>
            <person name="Min B."/>
            <person name="Riley R."/>
            <person name="Sierra-Patev S."/>
            <person name="Naranjo-Ortiz M."/>
            <person name="Looney B."/>
            <person name="Konkel Z."/>
            <person name="Slot J.C."/>
            <person name="Sakamoto Y."/>
            <person name="Steenwyk J.L."/>
            <person name="Rokas A."/>
            <person name="Carro J."/>
            <person name="Camarero S."/>
            <person name="Ferreira P."/>
            <person name="Molpeceres G."/>
            <person name="Ruiz-Duenas F.J."/>
            <person name="Serrano A."/>
            <person name="Henrissat B."/>
            <person name="Drula E."/>
            <person name="Hughes K.W."/>
            <person name="Mata J.L."/>
            <person name="Ishikawa N.K."/>
            <person name="Vargas-Isla R."/>
            <person name="Ushijima S."/>
            <person name="Smith C.A."/>
            <person name="Ahrendt S."/>
            <person name="Andreopoulos W."/>
            <person name="He G."/>
            <person name="Labutti K."/>
            <person name="Lipzen A."/>
            <person name="Ng V."/>
            <person name="Sandor L."/>
            <person name="Barry K."/>
            <person name="Martinez A.T."/>
            <person name="Xiao Y."/>
            <person name="Gibbons J.G."/>
            <person name="Terashima K."/>
            <person name="Hibbett D.S."/>
            <person name="Grigoriev I.V."/>
        </authorList>
    </citation>
    <scope>NUCLEOTIDE SEQUENCE</scope>
    <source>
        <strain evidence="2">Sp2 HRB7682 ss15</strain>
    </source>
</reference>
<sequence>MENATESGVLYLVPSENGQGKRVLRRQHPPPTSLPMDENFDAYTLETRVPLTETAGTINQITRTTSWTPTSPPLDEDFDAWTYTNTAGPVTGTGTIYEEDLNQPDSEEGEQDERQSGERGYDGSESQGGNKNRLRRRSVRKLGRKYSLTLSPSRASRSEGFWIRNEYHSTQEIGRGTRPHYDPERRSVDHYEVHEMPAPIGNNGWHLDRNRKEVDEQNLSWIPEREGAGQSHWKVTRSHTGASKTRNENGQFQGGGVKKKDSTRSDTRRRKDHIHQTISRKGPVANDYEVVENRVLEDGPERTVTISTWREKVANESRRSEVEMSVYYLNADDYVMDSGIEENRRKEEFRDSLKGQGGASRSRKGKGKQRDLLDDGWTRSDHSGLPVAPLSQPVYYRSASPVRPQTPWPSNTNLADVDGEMSRQSILGTTDRNVLGGLRRRSSYTEWMDHEYVEPRTSTPIRHRTLEPNEIRGSEVSLRTSSTAREALSYKPKAATNGAGHPSGSSSTMSSMQVASTPALEALLSSCEPSLLYLAPVLVGLGIKTKEHMKAVGKLREETRNREVREEALKRGMTIMEWAILLDKLQQNG</sequence>
<name>A0A9W8ZS64_9AGAR</name>